<evidence type="ECO:0000256" key="5">
    <source>
        <dbReference type="ARBA" id="ARBA00023242"/>
    </source>
</evidence>
<dbReference type="PROSITE" id="PS00355">
    <property type="entry name" value="HMG14_17"/>
    <property type="match status" value="1"/>
</dbReference>
<dbReference type="RefSeq" id="XP_032131343.1">
    <property type="nucleotide sequence ID" value="XM_032275452.1"/>
</dbReference>
<evidence type="ECO:0000256" key="1">
    <source>
        <dbReference type="ARBA" id="ARBA00004123"/>
    </source>
</evidence>
<dbReference type="PANTHER" id="PTHR23087">
    <property type="entry name" value="NONHISTONE CHROMOSOMAL PROTEIN HMG"/>
    <property type="match status" value="1"/>
</dbReference>
<comment type="subunit">
    <text evidence="7">Interacts with the ligand binding domain of the thyroid receptor (TR) (in vitro). Requires the presence of thyroid hormone for its interaction. Interacts with transcriptional regulator SEHBP. Interacts with nucleosomes.</text>
</comment>
<dbReference type="CTD" id="9324"/>
<keyword evidence="4" id="KW-0238">DNA-binding</keyword>
<evidence type="ECO:0000256" key="6">
    <source>
        <dbReference type="ARBA" id="ARBA00025168"/>
    </source>
</evidence>
<dbReference type="PANTHER" id="PTHR23087:SF2">
    <property type="entry name" value="HIGH MOBILITY GROUP NUCLEOSOME-BINDING DOMAIN-CONTAINING PROTEIN 3"/>
    <property type="match status" value="1"/>
</dbReference>
<evidence type="ECO:0000256" key="2">
    <source>
        <dbReference type="ARBA" id="ARBA00007696"/>
    </source>
</evidence>
<dbReference type="GeneID" id="116549692"/>
<dbReference type="Pfam" id="PF01101">
    <property type="entry name" value="HMG14_17"/>
    <property type="match status" value="1"/>
</dbReference>
<dbReference type="SMART" id="SM00527">
    <property type="entry name" value="HMG17"/>
    <property type="match status" value="1"/>
</dbReference>
<name>A0A6J3HLC1_SAPAP</name>
<feature type="compositionally biased region" description="Polar residues" evidence="8">
    <location>
        <begin position="214"/>
        <end position="233"/>
    </location>
</feature>
<evidence type="ECO:0000256" key="8">
    <source>
        <dbReference type="SAM" id="MobiDB-lite"/>
    </source>
</evidence>
<evidence type="ECO:0000256" key="4">
    <source>
        <dbReference type="ARBA" id="ARBA00023125"/>
    </source>
</evidence>
<feature type="compositionally biased region" description="Basic and acidic residues" evidence="8">
    <location>
        <begin position="128"/>
        <end position="148"/>
    </location>
</feature>
<comment type="subcellular location">
    <subcellularLocation>
        <location evidence="1">Nucleus</location>
    </subcellularLocation>
</comment>
<proteinExistence type="inferred from homology"/>
<reference evidence="10" key="1">
    <citation type="submission" date="2025-08" db="UniProtKB">
        <authorList>
            <consortium name="RefSeq"/>
        </authorList>
    </citation>
    <scope>IDENTIFICATION</scope>
    <source>
        <tissue evidence="10">Blood</tissue>
    </source>
</reference>
<dbReference type="GO" id="GO:0005634">
    <property type="term" value="C:nucleus"/>
    <property type="evidence" value="ECO:0007669"/>
    <property type="project" value="UniProtKB-SubCell"/>
</dbReference>
<accession>A0A6J3HLC1</accession>
<feature type="compositionally biased region" description="Basic and acidic residues" evidence="8">
    <location>
        <begin position="185"/>
        <end position="195"/>
    </location>
</feature>
<sequence>MNLQECVAWGLLVELGMLSRQADFSVKWKLQQRVPRAEVGVPSWNLERCLGQWGLAAGWRGSSLEQQGGEQRAPGGSRGGAGRRGRATPCPACEQLQQQRQHPAAAPAVPAGCFTFCFTDIVIMPKRKSPENAEGKDGSKVTKQEPTRRSARLSAKPAPPKPEPKPRKTSVKKEPGAKISRGAKGKKEEKQEAGKEGTAPSENGETKAEEIHISRSTVNVSTSRGTPPSTLSVKGQIETGRVKGTVENSACLQ</sequence>
<organism evidence="9 10">
    <name type="scientific">Sapajus apella</name>
    <name type="common">Brown-capped capuchin</name>
    <name type="synonym">Cebus apella</name>
    <dbReference type="NCBI Taxonomy" id="9515"/>
    <lineage>
        <taxon>Eukaryota</taxon>
        <taxon>Metazoa</taxon>
        <taxon>Chordata</taxon>
        <taxon>Craniata</taxon>
        <taxon>Vertebrata</taxon>
        <taxon>Euteleostomi</taxon>
        <taxon>Mammalia</taxon>
        <taxon>Eutheria</taxon>
        <taxon>Euarchontoglires</taxon>
        <taxon>Primates</taxon>
        <taxon>Haplorrhini</taxon>
        <taxon>Platyrrhini</taxon>
        <taxon>Cebidae</taxon>
        <taxon>Cebinae</taxon>
        <taxon>Sapajus</taxon>
    </lineage>
</organism>
<feature type="compositionally biased region" description="Basic and acidic residues" evidence="8">
    <location>
        <begin position="162"/>
        <end position="176"/>
    </location>
</feature>
<dbReference type="InterPro" id="IPR000079">
    <property type="entry name" value="HMGN_fam"/>
</dbReference>
<gene>
    <name evidence="10" type="primary">HMGN3</name>
</gene>
<feature type="compositionally biased region" description="Basic and acidic residues" evidence="8">
    <location>
        <begin position="204"/>
        <end position="213"/>
    </location>
</feature>
<keyword evidence="5" id="KW-0539">Nucleus</keyword>
<evidence type="ECO:0000313" key="10">
    <source>
        <dbReference type="RefSeq" id="XP_032131343.1"/>
    </source>
</evidence>
<dbReference type="GO" id="GO:0031492">
    <property type="term" value="F:nucleosomal DNA binding"/>
    <property type="evidence" value="ECO:0007669"/>
    <property type="project" value="InterPro"/>
</dbReference>
<feature type="region of interest" description="Disordered" evidence="8">
    <location>
        <begin position="128"/>
        <end position="253"/>
    </location>
</feature>
<dbReference type="GO" id="GO:0006325">
    <property type="term" value="P:chromatin organization"/>
    <property type="evidence" value="ECO:0007669"/>
    <property type="project" value="TreeGrafter"/>
</dbReference>
<feature type="region of interest" description="Disordered" evidence="8">
    <location>
        <begin position="64"/>
        <end position="88"/>
    </location>
</feature>
<dbReference type="AlphaFoldDB" id="A0A6J3HLC1"/>
<comment type="function">
    <text evidence="6">Binds to nucleosomes, regulating chromatin structure and consequently, chromatin-dependent processes such as transcription, DNA replication and DNA repair. Affects both insulin and glucagon levels and modulates the expression of pancreatic genes involved in insulin secretion. Regulates the expression of the glucose transporter SLC2A2 by binding specifically to its promoter region and recruiting PDX1 and additional transcription factors. Regulates the expression of SLC6A9, a glycine transporter which regulates the glycine concentration in synaptic junctions in the central nervous system, by binding to its transcription start site. May play a role in ocular development and astrocyte function.</text>
</comment>
<evidence type="ECO:0000256" key="7">
    <source>
        <dbReference type="ARBA" id="ARBA00046456"/>
    </source>
</evidence>
<dbReference type="Proteomes" id="UP000504640">
    <property type="component" value="Unplaced"/>
</dbReference>
<dbReference type="GO" id="GO:0000785">
    <property type="term" value="C:chromatin"/>
    <property type="evidence" value="ECO:0007669"/>
    <property type="project" value="InterPro"/>
</dbReference>
<dbReference type="PRINTS" id="PR00925">
    <property type="entry name" value="NONHISHMG17"/>
</dbReference>
<protein>
    <recommendedName>
        <fullName evidence="3">High mobility group nucleosome-binding domain-containing protein 3</fullName>
    </recommendedName>
</protein>
<keyword evidence="9" id="KW-1185">Reference proteome</keyword>
<comment type="similarity">
    <text evidence="2">Belongs to the HMGN family.</text>
</comment>
<evidence type="ECO:0000256" key="3">
    <source>
        <dbReference type="ARBA" id="ARBA00022145"/>
    </source>
</evidence>
<evidence type="ECO:0000313" key="9">
    <source>
        <dbReference type="Proteomes" id="UP000504640"/>
    </source>
</evidence>